<dbReference type="GeneID" id="95507341"/>
<evidence type="ECO:0000313" key="11">
    <source>
        <dbReference type="EMBL" id="MFJ6039623.1"/>
    </source>
</evidence>
<comment type="caution">
    <text evidence="11">The sequence shown here is derived from an EMBL/GenBank/DDBJ whole genome shotgun (WGS) entry which is preliminary data.</text>
</comment>
<dbReference type="Gene3D" id="1.20.1560.10">
    <property type="entry name" value="ABC transporter type 1, transmembrane domain"/>
    <property type="match status" value="1"/>
</dbReference>
<evidence type="ECO:0000256" key="7">
    <source>
        <dbReference type="SAM" id="MobiDB-lite"/>
    </source>
</evidence>
<proteinExistence type="predicted"/>
<feature type="transmembrane region" description="Helical" evidence="8">
    <location>
        <begin position="90"/>
        <end position="115"/>
    </location>
</feature>
<protein>
    <submittedName>
        <fullName evidence="11">ABC transporter ATP-binding protein</fullName>
    </submittedName>
</protein>
<accession>A0ABW8HFS9</accession>
<dbReference type="InterPro" id="IPR011527">
    <property type="entry name" value="ABC1_TM_dom"/>
</dbReference>
<keyword evidence="3" id="KW-0547">Nucleotide-binding</keyword>
<evidence type="ECO:0000256" key="8">
    <source>
        <dbReference type="SAM" id="Phobius"/>
    </source>
</evidence>
<dbReference type="PANTHER" id="PTHR24221:SF654">
    <property type="entry name" value="ATP-BINDING CASSETTE SUB-FAMILY B MEMBER 6"/>
    <property type="match status" value="1"/>
</dbReference>
<feature type="compositionally biased region" description="Basic and acidic residues" evidence="7">
    <location>
        <begin position="7"/>
        <end position="17"/>
    </location>
</feature>
<evidence type="ECO:0000256" key="2">
    <source>
        <dbReference type="ARBA" id="ARBA00022692"/>
    </source>
</evidence>
<name>A0ABW8HFS9_9ACTN</name>
<evidence type="ECO:0000259" key="10">
    <source>
        <dbReference type="PROSITE" id="PS50929"/>
    </source>
</evidence>
<keyword evidence="5 8" id="KW-1133">Transmembrane helix</keyword>
<dbReference type="Pfam" id="PF00664">
    <property type="entry name" value="ABC_membrane"/>
    <property type="match status" value="1"/>
</dbReference>
<dbReference type="Pfam" id="PF00005">
    <property type="entry name" value="ABC_tran"/>
    <property type="match status" value="1"/>
</dbReference>
<feature type="transmembrane region" description="Helical" evidence="8">
    <location>
        <begin position="48"/>
        <end position="70"/>
    </location>
</feature>
<dbReference type="InterPro" id="IPR017871">
    <property type="entry name" value="ABC_transporter-like_CS"/>
</dbReference>
<dbReference type="PANTHER" id="PTHR24221">
    <property type="entry name" value="ATP-BINDING CASSETTE SUB-FAMILY B"/>
    <property type="match status" value="1"/>
</dbReference>
<feature type="transmembrane region" description="Helical" evidence="8">
    <location>
        <begin position="260"/>
        <end position="281"/>
    </location>
</feature>
<dbReference type="InterPro" id="IPR003593">
    <property type="entry name" value="AAA+_ATPase"/>
</dbReference>
<reference evidence="11 12" key="1">
    <citation type="submission" date="2024-10" db="EMBL/GenBank/DDBJ databases">
        <title>The Natural Products Discovery Center: Release of the First 8490 Sequenced Strains for Exploring Actinobacteria Biosynthetic Diversity.</title>
        <authorList>
            <person name="Kalkreuter E."/>
            <person name="Kautsar S.A."/>
            <person name="Yang D."/>
            <person name="Bader C.D."/>
            <person name="Teijaro C.N."/>
            <person name="Fluegel L."/>
            <person name="Davis C.M."/>
            <person name="Simpson J.R."/>
            <person name="Lauterbach L."/>
            <person name="Steele A.D."/>
            <person name="Gui C."/>
            <person name="Meng S."/>
            <person name="Li G."/>
            <person name="Viehrig K."/>
            <person name="Ye F."/>
            <person name="Su P."/>
            <person name="Kiefer A.F."/>
            <person name="Nichols A."/>
            <person name="Cepeda A.J."/>
            <person name="Yan W."/>
            <person name="Fan B."/>
            <person name="Jiang Y."/>
            <person name="Adhikari A."/>
            <person name="Zheng C.-J."/>
            <person name="Schuster L."/>
            <person name="Cowan T.M."/>
            <person name="Smanski M.J."/>
            <person name="Chevrette M.G."/>
            <person name="De Carvalho L.P.S."/>
            <person name="Shen B."/>
        </authorList>
    </citation>
    <scope>NUCLEOTIDE SEQUENCE [LARGE SCALE GENOMIC DNA]</scope>
    <source>
        <strain evidence="11 12">NPDC093086</strain>
    </source>
</reference>
<dbReference type="EMBL" id="JBIVPC010000014">
    <property type="protein sequence ID" value="MFJ6039623.1"/>
    <property type="molecule type" value="Genomic_DNA"/>
</dbReference>
<dbReference type="InterPro" id="IPR003439">
    <property type="entry name" value="ABC_transporter-like_ATP-bd"/>
</dbReference>
<dbReference type="SUPFAM" id="SSF90123">
    <property type="entry name" value="ABC transporter transmembrane region"/>
    <property type="match status" value="1"/>
</dbReference>
<dbReference type="SUPFAM" id="SSF52540">
    <property type="entry name" value="P-loop containing nucleoside triphosphate hydrolases"/>
    <property type="match status" value="1"/>
</dbReference>
<dbReference type="RefSeq" id="WP_030398720.1">
    <property type="nucleotide sequence ID" value="NZ_BBOK01000004.1"/>
</dbReference>
<dbReference type="SMART" id="SM00382">
    <property type="entry name" value="AAA"/>
    <property type="match status" value="1"/>
</dbReference>
<dbReference type="InterPro" id="IPR036640">
    <property type="entry name" value="ABC1_TM_sf"/>
</dbReference>
<dbReference type="PROSITE" id="PS50893">
    <property type="entry name" value="ABC_TRANSPORTER_2"/>
    <property type="match status" value="1"/>
</dbReference>
<keyword evidence="6 8" id="KW-0472">Membrane</keyword>
<feature type="domain" description="ABC transmembrane type-1" evidence="10">
    <location>
        <begin position="49"/>
        <end position="336"/>
    </location>
</feature>
<dbReference type="Proteomes" id="UP001617907">
    <property type="component" value="Unassembled WGS sequence"/>
</dbReference>
<sequence>MATAEGLHSRAEGREVADGGGPESDAGGPAATSRQVLLRLLRPYRTSLVAVFALQIVSSLAGLAPLIAVVELGRVLLAPGPVDHGAAWLAVWLGVGGLLLRVVLAAASGGIAHLVDGRLQLSLRRLLAQRLGKVPLGWYSHRSSGEINGVVQGDVDQLHHLIAHAPVEATSAVVVPLASLGYLAWVDWRLTLVALVPVLLGLALQRLLQSEDRQREGRRMGEAMGRIGAASVEFVEGISVVKTFGGGGQAHQRYRKAADAFADFFLTYVAGAAGLASLAALVLSPPFVLLLVLGGGTALIAADAMPPADLLPFPLLAVALTAPIAALGHGLDNVHAAERSAERIRDMLSVPPLSEPVTPAEPHGDRVEFRGVGFAYDSGRPVLRGIDLVLEPGTVTALVGPSGAGKSTLAQLVPRFSDPTSGSVLLGGADLRDIPSERLYRHVSFVLQDVRLLRAGIAENIALAVPEADRAAVERVARVAGIHERVQAMPRGYDSVIGEDVGLSGGEAQRLSIARALLVDAPVLVLDEAMSFADAKTEAEIRAALANLVRGRTQLVIAHRLETVAQADRIVVMEEGRIVESGTYHELLALDGKFAAMWRARRAHGGQKREIHR</sequence>
<evidence type="ECO:0000256" key="1">
    <source>
        <dbReference type="ARBA" id="ARBA00004651"/>
    </source>
</evidence>
<feature type="region of interest" description="Disordered" evidence="7">
    <location>
        <begin position="1"/>
        <end position="30"/>
    </location>
</feature>
<dbReference type="GO" id="GO:0005524">
    <property type="term" value="F:ATP binding"/>
    <property type="evidence" value="ECO:0007669"/>
    <property type="project" value="UniProtKB-KW"/>
</dbReference>
<comment type="subcellular location">
    <subcellularLocation>
        <location evidence="1">Cell membrane</location>
        <topology evidence="1">Multi-pass membrane protein</topology>
    </subcellularLocation>
</comment>
<gene>
    <name evidence="11" type="ORF">ACIQFM_25590</name>
</gene>
<dbReference type="Gene3D" id="3.40.50.300">
    <property type="entry name" value="P-loop containing nucleotide triphosphate hydrolases"/>
    <property type="match status" value="1"/>
</dbReference>
<keyword evidence="2 8" id="KW-0812">Transmembrane</keyword>
<keyword evidence="4 11" id="KW-0067">ATP-binding</keyword>
<organism evidence="11 12">
    <name type="scientific">Streptomyces ardesiacus</name>
    <dbReference type="NCBI Taxonomy" id="285564"/>
    <lineage>
        <taxon>Bacteria</taxon>
        <taxon>Bacillati</taxon>
        <taxon>Actinomycetota</taxon>
        <taxon>Actinomycetes</taxon>
        <taxon>Kitasatosporales</taxon>
        <taxon>Streptomycetaceae</taxon>
        <taxon>Streptomyces</taxon>
    </lineage>
</organism>
<evidence type="ECO:0000313" key="12">
    <source>
        <dbReference type="Proteomes" id="UP001617907"/>
    </source>
</evidence>
<evidence type="ECO:0000256" key="3">
    <source>
        <dbReference type="ARBA" id="ARBA00022741"/>
    </source>
</evidence>
<evidence type="ECO:0000256" key="4">
    <source>
        <dbReference type="ARBA" id="ARBA00022840"/>
    </source>
</evidence>
<dbReference type="PROSITE" id="PS00211">
    <property type="entry name" value="ABC_TRANSPORTER_1"/>
    <property type="match status" value="1"/>
</dbReference>
<feature type="domain" description="ABC transporter" evidence="9">
    <location>
        <begin position="367"/>
        <end position="600"/>
    </location>
</feature>
<dbReference type="InterPro" id="IPR027417">
    <property type="entry name" value="P-loop_NTPase"/>
</dbReference>
<dbReference type="PROSITE" id="PS50929">
    <property type="entry name" value="ABC_TM1F"/>
    <property type="match status" value="1"/>
</dbReference>
<keyword evidence="12" id="KW-1185">Reference proteome</keyword>
<dbReference type="InterPro" id="IPR039421">
    <property type="entry name" value="Type_1_exporter"/>
</dbReference>
<evidence type="ECO:0000256" key="6">
    <source>
        <dbReference type="ARBA" id="ARBA00023136"/>
    </source>
</evidence>
<evidence type="ECO:0000259" key="9">
    <source>
        <dbReference type="PROSITE" id="PS50893"/>
    </source>
</evidence>
<evidence type="ECO:0000256" key="5">
    <source>
        <dbReference type="ARBA" id="ARBA00022989"/>
    </source>
</evidence>